<dbReference type="OrthoDB" id="6412411at2759"/>
<protein>
    <submittedName>
        <fullName evidence="2">Uncharacterized protein</fullName>
    </submittedName>
</protein>
<evidence type="ECO:0000256" key="1">
    <source>
        <dbReference type="SAM" id="SignalP"/>
    </source>
</evidence>
<sequence length="91" mass="10405">LRELLLVSCLFFELQFLISSCLQCHGYRRPAAPGFIIPLNEVRNTAELLNLNMSLRDLHIVTQDTLSAMQWLAKYHLLANTRNCPCGTNMK</sequence>
<evidence type="ECO:0000313" key="2">
    <source>
        <dbReference type="EMBL" id="PAA85649.1"/>
    </source>
</evidence>
<feature type="chain" id="PRO_5013148203" evidence="1">
    <location>
        <begin position="20"/>
        <end position="91"/>
    </location>
</feature>
<name>A0A267GK58_9PLAT</name>
<keyword evidence="1" id="KW-0732">Signal</keyword>
<dbReference type="EMBL" id="NIVC01000310">
    <property type="protein sequence ID" value="PAA85649.1"/>
    <property type="molecule type" value="Genomic_DNA"/>
</dbReference>
<gene>
    <name evidence="2" type="ORF">BOX15_Mlig003015g1</name>
</gene>
<reference evidence="2 3" key="1">
    <citation type="submission" date="2017-06" db="EMBL/GenBank/DDBJ databases">
        <title>A platform for efficient transgenesis in Macrostomum lignano, a flatworm model organism for stem cell research.</title>
        <authorList>
            <person name="Berezikov E."/>
        </authorList>
    </citation>
    <scope>NUCLEOTIDE SEQUENCE [LARGE SCALE GENOMIC DNA]</scope>
    <source>
        <strain evidence="2">DV1</strain>
        <tissue evidence="2">Whole organism</tissue>
    </source>
</reference>
<organism evidence="2 3">
    <name type="scientific">Macrostomum lignano</name>
    <dbReference type="NCBI Taxonomy" id="282301"/>
    <lineage>
        <taxon>Eukaryota</taxon>
        <taxon>Metazoa</taxon>
        <taxon>Spiralia</taxon>
        <taxon>Lophotrochozoa</taxon>
        <taxon>Platyhelminthes</taxon>
        <taxon>Rhabditophora</taxon>
        <taxon>Macrostomorpha</taxon>
        <taxon>Macrostomida</taxon>
        <taxon>Macrostomidae</taxon>
        <taxon>Macrostomum</taxon>
    </lineage>
</organism>
<proteinExistence type="predicted"/>
<keyword evidence="3" id="KW-1185">Reference proteome</keyword>
<dbReference type="AlphaFoldDB" id="A0A267GK58"/>
<evidence type="ECO:0000313" key="3">
    <source>
        <dbReference type="Proteomes" id="UP000215902"/>
    </source>
</evidence>
<feature type="non-terminal residue" evidence="2">
    <location>
        <position position="1"/>
    </location>
</feature>
<feature type="signal peptide" evidence="1">
    <location>
        <begin position="1"/>
        <end position="19"/>
    </location>
</feature>
<dbReference type="Proteomes" id="UP000215902">
    <property type="component" value="Unassembled WGS sequence"/>
</dbReference>
<accession>A0A267GK58</accession>
<comment type="caution">
    <text evidence="2">The sequence shown here is derived from an EMBL/GenBank/DDBJ whole genome shotgun (WGS) entry which is preliminary data.</text>
</comment>